<comment type="caution">
    <text evidence="1">The sequence shown here is derived from an EMBL/GenBank/DDBJ whole genome shotgun (WGS) entry which is preliminary data.</text>
</comment>
<reference evidence="1 2" key="1">
    <citation type="journal article" date="2014" name="Int. J. Syst. Evol. Microbiol.">
        <title>Leptospira mayottensis sp. nov., a pathogenic species of the genus Leptospira isolated from humans.</title>
        <authorList>
            <person name="Bourhy P."/>
            <person name="Collet L."/>
            <person name="Brisse S."/>
            <person name="Picardeau M."/>
        </authorList>
    </citation>
    <scope>NUCLEOTIDE SEQUENCE [LARGE SCALE GENOMIC DNA]</scope>
    <source>
        <strain evidence="1 2">200901122</strain>
    </source>
</reference>
<evidence type="ECO:0000313" key="2">
    <source>
        <dbReference type="Proteomes" id="UP000001343"/>
    </source>
</evidence>
<evidence type="ECO:0000313" key="1">
    <source>
        <dbReference type="EMBL" id="EKS00796.1"/>
    </source>
</evidence>
<proteinExistence type="predicted"/>
<sequence>MYYPQFFDEKIPCPVKSIRNIQKEQDSNFLKRDFFEYLDSKFSIFKM</sequence>
<organism evidence="1 2">
    <name type="scientific">Leptospira mayottensis 200901122</name>
    <dbReference type="NCBI Taxonomy" id="1193010"/>
    <lineage>
        <taxon>Bacteria</taxon>
        <taxon>Pseudomonadati</taxon>
        <taxon>Spirochaetota</taxon>
        <taxon>Spirochaetia</taxon>
        <taxon>Leptospirales</taxon>
        <taxon>Leptospiraceae</taxon>
        <taxon>Leptospira</taxon>
    </lineage>
</organism>
<dbReference type="Proteomes" id="UP000001343">
    <property type="component" value="Unassembled WGS sequence"/>
</dbReference>
<dbReference type="EMBL" id="AKWM02000029">
    <property type="protein sequence ID" value="EKS00796.1"/>
    <property type="molecule type" value="Genomic_DNA"/>
</dbReference>
<name>A0AA87MS72_9LEPT</name>
<dbReference type="AlphaFoldDB" id="A0AA87MS72"/>
<gene>
    <name evidence="1" type="ORF">LEP1GSC125_2208</name>
</gene>
<protein>
    <submittedName>
        <fullName evidence="1">Uncharacterized protein</fullName>
    </submittedName>
</protein>
<accession>A0AA87MS72</accession>